<dbReference type="InterPro" id="IPR006204">
    <property type="entry name" value="GHMP_kinase_N_dom"/>
</dbReference>
<dbReference type="RefSeq" id="WP_208643993.1">
    <property type="nucleotide sequence ID" value="NZ_QGTL01000005.1"/>
</dbReference>
<evidence type="ECO:0000313" key="5">
    <source>
        <dbReference type="Proteomes" id="UP000246410"/>
    </source>
</evidence>
<dbReference type="Proteomes" id="UP000246410">
    <property type="component" value="Unassembled WGS sequence"/>
</dbReference>
<keyword evidence="1 4" id="KW-0808">Transferase</keyword>
<evidence type="ECO:0000313" key="4">
    <source>
        <dbReference type="EMBL" id="PWV75150.1"/>
    </source>
</evidence>
<dbReference type="AlphaFoldDB" id="A0A317NJ51"/>
<reference evidence="4 5" key="1">
    <citation type="submission" date="2018-05" db="EMBL/GenBank/DDBJ databases">
        <title>Genomic Encyclopedia of Type Strains, Phase IV (KMG-IV): sequencing the most valuable type-strain genomes for metagenomic binning, comparative biology and taxonomic classification.</title>
        <authorList>
            <person name="Goeker M."/>
        </authorList>
    </citation>
    <scope>NUCLEOTIDE SEQUENCE [LARGE SCALE GENOMIC DNA]</scope>
    <source>
        <strain evidence="4 5">DSM 44717</strain>
    </source>
</reference>
<dbReference type="GO" id="GO:0016301">
    <property type="term" value="F:kinase activity"/>
    <property type="evidence" value="ECO:0007669"/>
    <property type="project" value="UniProtKB-KW"/>
</dbReference>
<sequence length="355" mass="36768">MTGQTRIGVGSAFGSCGELLQGVTAEDDRHFLVTLPIRGGSVALFEPGGPDVRVYPPHKTKALRLATGMIERSAALRGGRLTVFSDLPEGKGLASSTADLVATARAIADAEHRTASTAEIEAGLRVIEPSDGVMYPGSVAYCHREVRLLARLGQLPALTVVVGDEGGAVDTVEFNRRPRPFSAAVKGEYSALLARLGTAIARRDAAGIGAVATRSAVLSAALRDRPHLDATIAAACEAGALGVVVAHSGTTTGLLLDDSDADYRRKVVAAQRICAEFADSVSVHHTWRPSPPDGAQPQAAGGSGHDHAIPPLGERAREHVRGLAGGRAEALPGRGGIARSVGPAAHQEPAEVWVR</sequence>
<keyword evidence="1 4" id="KW-0418">Kinase</keyword>
<dbReference type="Gene3D" id="3.30.230.10">
    <property type="match status" value="1"/>
</dbReference>
<gene>
    <name evidence="4" type="ORF">DFR69_105224</name>
</gene>
<evidence type="ECO:0000256" key="2">
    <source>
        <dbReference type="SAM" id="MobiDB-lite"/>
    </source>
</evidence>
<dbReference type="EMBL" id="QGTL01000005">
    <property type="protein sequence ID" value="PWV75150.1"/>
    <property type="molecule type" value="Genomic_DNA"/>
</dbReference>
<name>A0A317NJ51_9NOCA</name>
<protein>
    <submittedName>
        <fullName evidence="4">Threonine kinase</fullName>
    </submittedName>
</protein>
<dbReference type="SUPFAM" id="SSF54211">
    <property type="entry name" value="Ribosomal protein S5 domain 2-like"/>
    <property type="match status" value="1"/>
</dbReference>
<keyword evidence="5" id="KW-1185">Reference proteome</keyword>
<evidence type="ECO:0000259" key="3">
    <source>
        <dbReference type="Pfam" id="PF00288"/>
    </source>
</evidence>
<organism evidence="4 5">
    <name type="scientific">Nocardia neocaledoniensis</name>
    <dbReference type="NCBI Taxonomy" id="236511"/>
    <lineage>
        <taxon>Bacteria</taxon>
        <taxon>Bacillati</taxon>
        <taxon>Actinomycetota</taxon>
        <taxon>Actinomycetes</taxon>
        <taxon>Mycobacteriales</taxon>
        <taxon>Nocardiaceae</taxon>
        <taxon>Nocardia</taxon>
    </lineage>
</organism>
<comment type="caution">
    <text evidence="4">The sequence shown here is derived from an EMBL/GenBank/DDBJ whole genome shotgun (WGS) entry which is preliminary data.</text>
</comment>
<dbReference type="InterPro" id="IPR020568">
    <property type="entry name" value="Ribosomal_Su5_D2-typ_SF"/>
</dbReference>
<dbReference type="InterPro" id="IPR014721">
    <property type="entry name" value="Ribsml_uS5_D2-typ_fold_subgr"/>
</dbReference>
<feature type="domain" description="GHMP kinase N-terminal" evidence="3">
    <location>
        <begin position="70"/>
        <end position="122"/>
    </location>
</feature>
<dbReference type="GO" id="GO:0005524">
    <property type="term" value="F:ATP binding"/>
    <property type="evidence" value="ECO:0007669"/>
    <property type="project" value="InterPro"/>
</dbReference>
<feature type="region of interest" description="Disordered" evidence="2">
    <location>
        <begin position="284"/>
        <end position="311"/>
    </location>
</feature>
<proteinExistence type="predicted"/>
<evidence type="ECO:0000256" key="1">
    <source>
        <dbReference type="ARBA" id="ARBA00022777"/>
    </source>
</evidence>
<accession>A0A317NJ51</accession>
<dbReference type="Pfam" id="PF00288">
    <property type="entry name" value="GHMP_kinases_N"/>
    <property type="match status" value="1"/>
</dbReference>